<dbReference type="SUPFAM" id="SSF53597">
    <property type="entry name" value="Dihydrofolate reductase-like"/>
    <property type="match status" value="1"/>
</dbReference>
<keyword evidence="3" id="KW-1185">Reference proteome</keyword>
<dbReference type="InterPro" id="IPR050765">
    <property type="entry name" value="Riboflavin_Biosynth_HTPR"/>
</dbReference>
<dbReference type="RefSeq" id="WP_189715054.1">
    <property type="nucleotide sequence ID" value="NZ_BMSA01000021.1"/>
</dbReference>
<organism evidence="2 3">
    <name type="scientific">Streptomyces phaeofaciens</name>
    <dbReference type="NCBI Taxonomy" id="68254"/>
    <lineage>
        <taxon>Bacteria</taxon>
        <taxon>Bacillati</taxon>
        <taxon>Actinomycetota</taxon>
        <taxon>Actinomycetes</taxon>
        <taxon>Kitasatosporales</taxon>
        <taxon>Streptomycetaceae</taxon>
        <taxon>Streptomyces</taxon>
    </lineage>
</organism>
<dbReference type="Gene3D" id="3.40.430.10">
    <property type="entry name" value="Dihydrofolate Reductase, subunit A"/>
    <property type="match status" value="1"/>
</dbReference>
<dbReference type="InterPro" id="IPR024072">
    <property type="entry name" value="DHFR-like_dom_sf"/>
</dbReference>
<accession>A0A918HKY3</accession>
<dbReference type="PANTHER" id="PTHR38011">
    <property type="entry name" value="DIHYDROFOLATE REDUCTASE FAMILY PROTEIN (AFU_ORTHOLOGUE AFUA_8G06820)"/>
    <property type="match status" value="1"/>
</dbReference>
<sequence length="199" mass="21228">MRKLVYYVGATLDGRIAGPGGEYDFFPMGDEAQAAAYSAWTNALYPETVPTAFRAGAGVADLPNRRFDTVVMGLGTLRPALDAGITSPYAHLRQYVVSSTLKPDTDPAVTVVPGDPFALVRELKREEDAALDIWLCGGGKLAGAVLPEVDELVIKHYPVIAGAGIPVFDGAFDPTVFDVTERTAFPNGITLTRLTRRAG</sequence>
<dbReference type="Pfam" id="PF01872">
    <property type="entry name" value="RibD_C"/>
    <property type="match status" value="1"/>
</dbReference>
<feature type="domain" description="Bacterial bifunctional deaminase-reductase C-terminal" evidence="1">
    <location>
        <begin position="3"/>
        <end position="189"/>
    </location>
</feature>
<gene>
    <name evidence="2" type="ORF">GCM10010226_61650</name>
</gene>
<dbReference type="PANTHER" id="PTHR38011:SF11">
    <property type="entry name" value="2,5-DIAMINO-6-RIBOSYLAMINO-4(3H)-PYRIMIDINONE 5'-PHOSPHATE REDUCTASE"/>
    <property type="match status" value="1"/>
</dbReference>
<dbReference type="InterPro" id="IPR002734">
    <property type="entry name" value="RibDG_C"/>
</dbReference>
<evidence type="ECO:0000313" key="2">
    <source>
        <dbReference type="EMBL" id="GGT75168.1"/>
    </source>
</evidence>
<protein>
    <submittedName>
        <fullName evidence="2">Deaminase</fullName>
    </submittedName>
</protein>
<dbReference type="Proteomes" id="UP000646776">
    <property type="component" value="Unassembled WGS sequence"/>
</dbReference>
<dbReference type="AlphaFoldDB" id="A0A918HKY3"/>
<dbReference type="EMBL" id="BMSA01000021">
    <property type="protein sequence ID" value="GGT75168.1"/>
    <property type="molecule type" value="Genomic_DNA"/>
</dbReference>
<dbReference type="GO" id="GO:0009231">
    <property type="term" value="P:riboflavin biosynthetic process"/>
    <property type="evidence" value="ECO:0007669"/>
    <property type="project" value="InterPro"/>
</dbReference>
<evidence type="ECO:0000313" key="3">
    <source>
        <dbReference type="Proteomes" id="UP000646776"/>
    </source>
</evidence>
<comment type="caution">
    <text evidence="2">The sequence shown here is derived from an EMBL/GenBank/DDBJ whole genome shotgun (WGS) entry which is preliminary data.</text>
</comment>
<reference evidence="2" key="1">
    <citation type="journal article" date="2014" name="Int. J. Syst. Evol. Microbiol.">
        <title>Complete genome sequence of Corynebacterium casei LMG S-19264T (=DSM 44701T), isolated from a smear-ripened cheese.</title>
        <authorList>
            <consortium name="US DOE Joint Genome Institute (JGI-PGF)"/>
            <person name="Walter F."/>
            <person name="Albersmeier A."/>
            <person name="Kalinowski J."/>
            <person name="Ruckert C."/>
        </authorList>
    </citation>
    <scope>NUCLEOTIDE SEQUENCE</scope>
    <source>
        <strain evidence="2">JCM 4125</strain>
    </source>
</reference>
<dbReference type="GO" id="GO:0008703">
    <property type="term" value="F:5-amino-6-(5-phosphoribosylamino)uracil reductase activity"/>
    <property type="evidence" value="ECO:0007669"/>
    <property type="project" value="InterPro"/>
</dbReference>
<evidence type="ECO:0000259" key="1">
    <source>
        <dbReference type="Pfam" id="PF01872"/>
    </source>
</evidence>
<name>A0A918HKY3_9ACTN</name>
<reference evidence="2" key="2">
    <citation type="submission" date="2020-09" db="EMBL/GenBank/DDBJ databases">
        <authorList>
            <person name="Sun Q."/>
            <person name="Ohkuma M."/>
        </authorList>
    </citation>
    <scope>NUCLEOTIDE SEQUENCE</scope>
    <source>
        <strain evidence="2">JCM 4125</strain>
    </source>
</reference>
<proteinExistence type="predicted"/>